<reference evidence="1" key="1">
    <citation type="submission" date="2010-05" db="EMBL/GenBank/DDBJ databases">
        <title>The draft genome of Desulfonatronospira thiodismutans ASO3-1.</title>
        <authorList>
            <consortium name="US DOE Joint Genome Institute (JGI-PGF)"/>
            <person name="Lucas S."/>
            <person name="Copeland A."/>
            <person name="Lapidus A."/>
            <person name="Cheng J.-F."/>
            <person name="Bruce D."/>
            <person name="Goodwin L."/>
            <person name="Pitluck S."/>
            <person name="Chertkov O."/>
            <person name="Brettin T."/>
            <person name="Detter J.C."/>
            <person name="Han C."/>
            <person name="Land M.L."/>
            <person name="Hauser L."/>
            <person name="Kyrpides N."/>
            <person name="Mikhailova N."/>
            <person name="Muyzer G."/>
            <person name="Woyke T."/>
        </authorList>
    </citation>
    <scope>NUCLEOTIDE SEQUENCE [LARGE SCALE GENOMIC DNA]</scope>
    <source>
        <strain evidence="1">ASO3-1</strain>
    </source>
</reference>
<sequence>MEEKICMCSVLTNGVTIIYIINDDESWIEPCIIKAHGKPDPTRISFQPLQIFSITPVMPAINQMHILTSYSPEPEIESSYRSFLCMYLKDVAMPVN</sequence>
<gene>
    <name evidence="1" type="ORF">Dthio_PD2163</name>
</gene>
<dbReference type="AlphaFoldDB" id="D6SPW0"/>
<accession>D6SPW0</accession>
<protein>
    <submittedName>
        <fullName evidence="1">Uncharacterized protein</fullName>
    </submittedName>
</protein>
<comment type="caution">
    <text evidence="1">The sequence shown here is derived from an EMBL/GenBank/DDBJ whole genome shotgun (WGS) entry which is preliminary data.</text>
</comment>
<keyword evidence="2" id="KW-1185">Reference proteome</keyword>
<dbReference type="RefSeq" id="WP_008870102.1">
    <property type="nucleotide sequence ID" value="NZ_ACJN02000002.1"/>
</dbReference>
<evidence type="ECO:0000313" key="2">
    <source>
        <dbReference type="Proteomes" id="UP000005496"/>
    </source>
</evidence>
<dbReference type="Proteomes" id="UP000005496">
    <property type="component" value="Unassembled WGS sequence"/>
</dbReference>
<evidence type="ECO:0000313" key="1">
    <source>
        <dbReference type="EMBL" id="EFI34786.1"/>
    </source>
</evidence>
<proteinExistence type="predicted"/>
<name>D6SPW0_9BACT</name>
<organism evidence="1 2">
    <name type="scientific">Desulfonatronospira thiodismutans ASO3-1</name>
    <dbReference type="NCBI Taxonomy" id="555779"/>
    <lineage>
        <taxon>Bacteria</taxon>
        <taxon>Pseudomonadati</taxon>
        <taxon>Thermodesulfobacteriota</taxon>
        <taxon>Desulfovibrionia</taxon>
        <taxon>Desulfovibrionales</taxon>
        <taxon>Desulfonatronovibrionaceae</taxon>
        <taxon>Desulfonatronospira</taxon>
    </lineage>
</organism>
<dbReference type="EMBL" id="ACJN02000002">
    <property type="protein sequence ID" value="EFI34786.1"/>
    <property type="molecule type" value="Genomic_DNA"/>
</dbReference>